<dbReference type="EMBL" id="JBGBPQ010000012">
    <property type="protein sequence ID" value="KAL1515028.1"/>
    <property type="molecule type" value="Genomic_DNA"/>
</dbReference>
<accession>A0AB34J8V0</accession>
<keyword evidence="3" id="KW-1185">Reference proteome</keyword>
<dbReference type="AlphaFoldDB" id="A0AB34J8V0"/>
<reference evidence="2 3" key="1">
    <citation type="journal article" date="2024" name="Science">
        <title>Giant polyketide synthase enzymes in the biosynthesis of giant marine polyether toxins.</title>
        <authorList>
            <person name="Fallon T.R."/>
            <person name="Shende V.V."/>
            <person name="Wierzbicki I.H."/>
            <person name="Pendleton A.L."/>
            <person name="Watervoot N.F."/>
            <person name="Auber R.P."/>
            <person name="Gonzalez D.J."/>
            <person name="Wisecaver J.H."/>
            <person name="Moore B.S."/>
        </authorList>
    </citation>
    <scope>NUCLEOTIDE SEQUENCE [LARGE SCALE GENOMIC DNA]</scope>
    <source>
        <strain evidence="2 3">12B1</strain>
    </source>
</reference>
<evidence type="ECO:0000313" key="2">
    <source>
        <dbReference type="EMBL" id="KAL1515028.1"/>
    </source>
</evidence>
<evidence type="ECO:0008006" key="4">
    <source>
        <dbReference type="Google" id="ProtNLM"/>
    </source>
</evidence>
<feature type="region of interest" description="Disordered" evidence="1">
    <location>
        <begin position="234"/>
        <end position="272"/>
    </location>
</feature>
<evidence type="ECO:0000256" key="1">
    <source>
        <dbReference type="SAM" id="MobiDB-lite"/>
    </source>
</evidence>
<comment type="caution">
    <text evidence="2">The sequence shown here is derived from an EMBL/GenBank/DDBJ whole genome shotgun (WGS) entry which is preliminary data.</text>
</comment>
<proteinExistence type="predicted"/>
<organism evidence="2 3">
    <name type="scientific">Prymnesium parvum</name>
    <name type="common">Toxic golden alga</name>
    <dbReference type="NCBI Taxonomy" id="97485"/>
    <lineage>
        <taxon>Eukaryota</taxon>
        <taxon>Haptista</taxon>
        <taxon>Haptophyta</taxon>
        <taxon>Prymnesiophyceae</taxon>
        <taxon>Prymnesiales</taxon>
        <taxon>Prymnesiaceae</taxon>
        <taxon>Prymnesium</taxon>
    </lineage>
</organism>
<protein>
    <recommendedName>
        <fullName evidence="4">Glycine zipper domain-containing protein</fullName>
    </recommendedName>
</protein>
<sequence>MYKMRTLYTKRLDDVNQEKYYFDFVGTSEKQLRIATRAEQRKAFAAMSEPERVAALADEHVRMGEVVEAANAHTELHTASTNALKTALHPTNVASGLAASLGTDMVMEHFVDPDHRIPEIPREAVEGAAAGVVTEGVGAALGTAATGAALGPVAAGGAVGSVVGAQTGKAIYKSMKDAGVDDAKKKKADKGVEKAANPVVPLHDDDEDGMDNAFWETLDSAGSPSVFMAAHFEDGASDSDEPDSVASAPVPQHRTHATSFAGEAHGKRSTSESQTWIPELCLVVARELSVFVPKGGPSLQLGQQDLQQWAATALGWQEPAQWLQQG</sequence>
<dbReference type="Proteomes" id="UP001515480">
    <property type="component" value="Unassembled WGS sequence"/>
</dbReference>
<gene>
    <name evidence="2" type="ORF">AB1Y20_004095</name>
</gene>
<evidence type="ECO:0000313" key="3">
    <source>
        <dbReference type="Proteomes" id="UP001515480"/>
    </source>
</evidence>
<name>A0AB34J8V0_PRYPA</name>